<keyword evidence="2" id="KW-1185">Reference proteome</keyword>
<comment type="caution">
    <text evidence="1">The sequence shown here is derived from an EMBL/GenBank/DDBJ whole genome shotgun (WGS) entry which is preliminary data.</text>
</comment>
<reference evidence="1" key="1">
    <citation type="submission" date="2023-01" db="EMBL/GenBank/DDBJ databases">
        <title>The growth and conidiation of Purpureocillium lavendulum are regulated by nitrogen source and histone H3K14 acetylation.</title>
        <authorList>
            <person name="Tang P."/>
            <person name="Han J."/>
            <person name="Zhang C."/>
            <person name="Tang P."/>
            <person name="Qi F."/>
            <person name="Zhang K."/>
            <person name="Liang L."/>
        </authorList>
    </citation>
    <scope>NUCLEOTIDE SEQUENCE</scope>
    <source>
        <strain evidence="1">YMF1.00683</strain>
    </source>
</reference>
<accession>A0AB34FZG7</accession>
<gene>
    <name evidence="1" type="ORF">O9K51_02530</name>
</gene>
<evidence type="ECO:0000313" key="2">
    <source>
        <dbReference type="Proteomes" id="UP001163105"/>
    </source>
</evidence>
<evidence type="ECO:0000313" key="1">
    <source>
        <dbReference type="EMBL" id="KAJ6444136.1"/>
    </source>
</evidence>
<dbReference type="EMBL" id="JAQHRD010000002">
    <property type="protein sequence ID" value="KAJ6444136.1"/>
    <property type="molecule type" value="Genomic_DNA"/>
</dbReference>
<dbReference type="AlphaFoldDB" id="A0AB34FZG7"/>
<organism evidence="1 2">
    <name type="scientific">Purpureocillium lavendulum</name>
    <dbReference type="NCBI Taxonomy" id="1247861"/>
    <lineage>
        <taxon>Eukaryota</taxon>
        <taxon>Fungi</taxon>
        <taxon>Dikarya</taxon>
        <taxon>Ascomycota</taxon>
        <taxon>Pezizomycotina</taxon>
        <taxon>Sordariomycetes</taxon>
        <taxon>Hypocreomycetidae</taxon>
        <taxon>Hypocreales</taxon>
        <taxon>Ophiocordycipitaceae</taxon>
        <taxon>Purpureocillium</taxon>
    </lineage>
</organism>
<proteinExistence type="predicted"/>
<dbReference type="Proteomes" id="UP001163105">
    <property type="component" value="Unassembled WGS sequence"/>
</dbReference>
<sequence length="247" mass="26397">MATIAAESLIPETTLQRLAPATPGYWVVIGQASDHVTLAYVMNGGHTSFTYDIFTCSTEDEVINVCGDAVYEYDKSSLQCSMICFARVLTISLDVSLTSNPTYLRPLQNPASQPVQLALRPRATEVQVHQAARVNDSAGPTQTFMNQQNIAAILAHGQLQDVQGTAVGNTQSFGPQGMVEGSTGNGSVYLPNFAGIGNMADDQATWGPITADISMLGPDPSEFTPNTDMSFMGGDVDGQFDWSIFTN</sequence>
<name>A0AB34FZG7_9HYPO</name>
<protein>
    <submittedName>
        <fullName evidence="1">Uncharacterized protein</fullName>
    </submittedName>
</protein>